<dbReference type="AlphaFoldDB" id="A0A550CC21"/>
<dbReference type="OrthoDB" id="2865160at2759"/>
<protein>
    <submittedName>
        <fullName evidence="1">Uncharacterized protein</fullName>
    </submittedName>
</protein>
<proteinExistence type="predicted"/>
<dbReference type="EMBL" id="VDMD01000013">
    <property type="protein sequence ID" value="TRM62351.1"/>
    <property type="molecule type" value="Genomic_DNA"/>
</dbReference>
<reference evidence="1 2" key="1">
    <citation type="journal article" date="2019" name="New Phytol.">
        <title>Comparative genomics reveals unique wood-decay strategies and fruiting body development in the Schizophyllaceae.</title>
        <authorList>
            <person name="Almasi E."/>
            <person name="Sahu N."/>
            <person name="Krizsan K."/>
            <person name="Balint B."/>
            <person name="Kovacs G.M."/>
            <person name="Kiss B."/>
            <person name="Cseklye J."/>
            <person name="Drula E."/>
            <person name="Henrissat B."/>
            <person name="Nagy I."/>
            <person name="Chovatia M."/>
            <person name="Adam C."/>
            <person name="LaButti K."/>
            <person name="Lipzen A."/>
            <person name="Riley R."/>
            <person name="Grigoriev I.V."/>
            <person name="Nagy L.G."/>
        </authorList>
    </citation>
    <scope>NUCLEOTIDE SEQUENCE [LARGE SCALE GENOMIC DNA]</scope>
    <source>
        <strain evidence="1 2">NL-1724</strain>
    </source>
</reference>
<sequence length="350" mass="38460">MLSDVQRSSMIIGNLTYLQHPSDACVSAASAFCQGYSQSGKRHSRKILPVGDFEDFATSLHESRRFSLALDGISSAENTPALSCSEFSDVSSPATTCSEFTGAPDAMWSAPTSSPIKKLRKPRPTTICVPPSFRPQLSRRSIGYKTAQTLEFNRRSSAAPTERYDRVLEIATQRPLALPVARARSSKGLRPLSLVAKADVSATAPSVTETSSTTARARRLLLQAVKARLQRSDAPKQLWRRLGSIRQKVIVSVPWLGARNSQVHDVEAALPNRNAVDSERPDTGRGLRPLRLTRRTTVPPRAPLPEAGVHTGLRQTMFRWMMEWLWDAESESVMKASADAATFLAMSIML</sequence>
<gene>
    <name evidence="1" type="ORF">BD626DRAFT_584138</name>
</gene>
<comment type="caution">
    <text evidence="1">The sequence shown here is derived from an EMBL/GenBank/DDBJ whole genome shotgun (WGS) entry which is preliminary data.</text>
</comment>
<accession>A0A550CC21</accession>
<name>A0A550CC21_9AGAR</name>
<evidence type="ECO:0000313" key="1">
    <source>
        <dbReference type="EMBL" id="TRM62351.1"/>
    </source>
</evidence>
<dbReference type="Proteomes" id="UP000320762">
    <property type="component" value="Unassembled WGS sequence"/>
</dbReference>
<organism evidence="1 2">
    <name type="scientific">Schizophyllum amplum</name>
    <dbReference type="NCBI Taxonomy" id="97359"/>
    <lineage>
        <taxon>Eukaryota</taxon>
        <taxon>Fungi</taxon>
        <taxon>Dikarya</taxon>
        <taxon>Basidiomycota</taxon>
        <taxon>Agaricomycotina</taxon>
        <taxon>Agaricomycetes</taxon>
        <taxon>Agaricomycetidae</taxon>
        <taxon>Agaricales</taxon>
        <taxon>Schizophyllaceae</taxon>
        <taxon>Schizophyllum</taxon>
    </lineage>
</organism>
<evidence type="ECO:0000313" key="2">
    <source>
        <dbReference type="Proteomes" id="UP000320762"/>
    </source>
</evidence>
<keyword evidence="2" id="KW-1185">Reference proteome</keyword>